<feature type="transmembrane region" description="Helical" evidence="1">
    <location>
        <begin position="213"/>
        <end position="234"/>
    </location>
</feature>
<evidence type="ECO:0000256" key="1">
    <source>
        <dbReference type="SAM" id="Phobius"/>
    </source>
</evidence>
<feature type="transmembrane region" description="Helical" evidence="1">
    <location>
        <begin position="111"/>
        <end position="132"/>
    </location>
</feature>
<keyword evidence="1" id="KW-0812">Transmembrane</keyword>
<keyword evidence="3" id="KW-1185">Reference proteome</keyword>
<comment type="caution">
    <text evidence="2">The sequence shown here is derived from an EMBL/GenBank/DDBJ whole genome shotgun (WGS) entry which is preliminary data.</text>
</comment>
<organism evidence="2 3">
    <name type="scientific">Cryptolaemus montrouzieri</name>
    <dbReference type="NCBI Taxonomy" id="559131"/>
    <lineage>
        <taxon>Eukaryota</taxon>
        <taxon>Metazoa</taxon>
        <taxon>Ecdysozoa</taxon>
        <taxon>Arthropoda</taxon>
        <taxon>Hexapoda</taxon>
        <taxon>Insecta</taxon>
        <taxon>Pterygota</taxon>
        <taxon>Neoptera</taxon>
        <taxon>Endopterygota</taxon>
        <taxon>Coleoptera</taxon>
        <taxon>Polyphaga</taxon>
        <taxon>Cucujiformia</taxon>
        <taxon>Coccinelloidea</taxon>
        <taxon>Coccinellidae</taxon>
        <taxon>Scymninae</taxon>
        <taxon>Scymnini</taxon>
        <taxon>Cryptolaemus</taxon>
    </lineage>
</organism>
<accession>A0ABD2P1A3</accession>
<reference evidence="2 3" key="1">
    <citation type="journal article" date="2021" name="BMC Biol.">
        <title>Horizontally acquired antibacterial genes associated with adaptive radiation of ladybird beetles.</title>
        <authorList>
            <person name="Li H.S."/>
            <person name="Tang X.F."/>
            <person name="Huang Y.H."/>
            <person name="Xu Z.Y."/>
            <person name="Chen M.L."/>
            <person name="Du X.Y."/>
            <person name="Qiu B.Y."/>
            <person name="Chen P.T."/>
            <person name="Zhang W."/>
            <person name="Slipinski A."/>
            <person name="Escalona H.E."/>
            <person name="Waterhouse R.M."/>
            <person name="Zwick A."/>
            <person name="Pang H."/>
        </authorList>
    </citation>
    <scope>NUCLEOTIDE SEQUENCE [LARGE SCALE GENOMIC DNA]</scope>
    <source>
        <strain evidence="2">SYSU2018</strain>
    </source>
</reference>
<feature type="transmembrane region" description="Helical" evidence="1">
    <location>
        <begin position="152"/>
        <end position="174"/>
    </location>
</feature>
<sequence length="280" mass="32498">MQRPKIFRQFYELEAKSPEEVRKIWNYVHIFLLAISFISGLTTAYAFGLFQQEFDFRCFFFSKLEVKATKSIRNLTTSAKRSSWNEVLPRTPENQVDFKRSRWGVGALCSFFQFLHICSMLSALIWMVFIVISGRGSRKSGRQIVGSPYRLVIPFFCWSIISVIVIFATNSIFISGLHESCAILEDPDGESQMVLFFGEEKAMYEIFFGDTGMKIYLCYVITKYACYIGLFAWASNALWTLLRFYLVIDFKIFLITVWKYVSDNPQITSDVVPFSSDKEK</sequence>
<proteinExistence type="predicted"/>
<protein>
    <submittedName>
        <fullName evidence="2">Uncharacterized protein</fullName>
    </submittedName>
</protein>
<evidence type="ECO:0000313" key="3">
    <source>
        <dbReference type="Proteomes" id="UP001516400"/>
    </source>
</evidence>
<keyword evidence="1" id="KW-0472">Membrane</keyword>
<dbReference type="Proteomes" id="UP001516400">
    <property type="component" value="Unassembled WGS sequence"/>
</dbReference>
<dbReference type="AlphaFoldDB" id="A0ABD2P1A3"/>
<feature type="transmembrane region" description="Helical" evidence="1">
    <location>
        <begin position="24"/>
        <end position="47"/>
    </location>
</feature>
<gene>
    <name evidence="2" type="ORF">HHI36_018907</name>
</gene>
<feature type="transmembrane region" description="Helical" evidence="1">
    <location>
        <begin position="241"/>
        <end position="261"/>
    </location>
</feature>
<name>A0ABD2P1A3_9CUCU</name>
<keyword evidence="1" id="KW-1133">Transmembrane helix</keyword>
<dbReference type="EMBL" id="JABFTP020000165">
    <property type="protein sequence ID" value="KAL3284763.1"/>
    <property type="molecule type" value="Genomic_DNA"/>
</dbReference>
<evidence type="ECO:0000313" key="2">
    <source>
        <dbReference type="EMBL" id="KAL3284763.1"/>
    </source>
</evidence>